<dbReference type="Proteomes" id="UP001210339">
    <property type="component" value="Chromosome"/>
</dbReference>
<proteinExistence type="predicted"/>
<evidence type="ECO:0000313" key="2">
    <source>
        <dbReference type="Proteomes" id="UP001210339"/>
    </source>
</evidence>
<organism evidence="1 2">
    <name type="scientific">Peptoniphilus equinus</name>
    <dbReference type="NCBI Taxonomy" id="3016343"/>
    <lineage>
        <taxon>Bacteria</taxon>
        <taxon>Bacillati</taxon>
        <taxon>Bacillota</taxon>
        <taxon>Tissierellia</taxon>
        <taxon>Tissierellales</taxon>
        <taxon>Peptoniphilaceae</taxon>
        <taxon>Peptoniphilus</taxon>
    </lineage>
</organism>
<evidence type="ECO:0000313" key="1">
    <source>
        <dbReference type="EMBL" id="WBW49563.1"/>
    </source>
</evidence>
<protein>
    <submittedName>
        <fullName evidence="1">Uncharacterized protein</fullName>
    </submittedName>
</protein>
<keyword evidence="2" id="KW-1185">Reference proteome</keyword>
<dbReference type="EMBL" id="CP115667">
    <property type="protein sequence ID" value="WBW49563.1"/>
    <property type="molecule type" value="Genomic_DNA"/>
</dbReference>
<dbReference type="RefSeq" id="WP_271191095.1">
    <property type="nucleotide sequence ID" value="NZ_CP115667.1"/>
</dbReference>
<sequence length="68" mass="8047">MIKNNDWNWSEDTLKAIIKNIVERKNEYVEEKDGSDYSLGVIDGYAFILDSIKNELEARGFDFEEWIK</sequence>
<name>A0ABY7QRZ9_9FIRM</name>
<reference evidence="1 2" key="1">
    <citation type="submission" date="2023-01" db="EMBL/GenBank/DDBJ databases">
        <authorList>
            <person name="Lee S.H."/>
            <person name="Jung H.S."/>
            <person name="Yun J.U."/>
        </authorList>
    </citation>
    <scope>NUCLEOTIDE SEQUENCE [LARGE SCALE GENOMIC DNA]</scope>
    <source>
        <strain evidence="1 2">CBA3646</strain>
    </source>
</reference>
<gene>
    <name evidence="1" type="ORF">O6R05_06085</name>
</gene>
<accession>A0ABY7QRZ9</accession>